<keyword evidence="3" id="KW-1185">Reference proteome</keyword>
<feature type="region of interest" description="Disordered" evidence="1">
    <location>
        <begin position="137"/>
        <end position="156"/>
    </location>
</feature>
<evidence type="ECO:0000256" key="1">
    <source>
        <dbReference type="SAM" id="MobiDB-lite"/>
    </source>
</evidence>
<protein>
    <submittedName>
        <fullName evidence="2">Uncharacterized protein</fullName>
    </submittedName>
</protein>
<feature type="region of interest" description="Disordered" evidence="1">
    <location>
        <begin position="56"/>
        <end position="85"/>
    </location>
</feature>
<proteinExistence type="predicted"/>
<feature type="compositionally biased region" description="Basic residues" evidence="1">
    <location>
        <begin position="20"/>
        <end position="29"/>
    </location>
</feature>
<dbReference type="HOGENOM" id="CLU_1417274_0_0_1"/>
<sequence length="192" mass="20507">MVGWSGGGGPERDEEQQRQARPHPPRRRWCREGEGPMMESMVATYSPSSMAAIASLSSADESGSAHRSSLSSSTSPIQPLPPSLRASSISIPAELSKKVCNGGGGARDSGKAELSDNVRRAVIGYGGVPSIACPAATHAAPHHSPAHSRGMRSKHDGNTKARYLLTRFRISLHLRGTNYGHSCSIQHIRVYQ</sequence>
<evidence type="ECO:0000313" key="3">
    <source>
        <dbReference type="Proteomes" id="UP000007015"/>
    </source>
</evidence>
<dbReference type="Gramene" id="BGIOSGA029919-TA">
    <property type="protein sequence ID" value="BGIOSGA029919-PA"/>
    <property type="gene ID" value="BGIOSGA029919"/>
</dbReference>
<feature type="compositionally biased region" description="Basic residues" evidence="1">
    <location>
        <begin position="140"/>
        <end position="152"/>
    </location>
</feature>
<dbReference type="Proteomes" id="UP000007015">
    <property type="component" value="Chromosome 9"/>
</dbReference>
<name>B8BER7_ORYSI</name>
<dbReference type="AlphaFoldDB" id="B8BER7"/>
<reference evidence="2 3" key="1">
    <citation type="journal article" date="2005" name="PLoS Biol.">
        <title>The genomes of Oryza sativa: a history of duplications.</title>
        <authorList>
            <person name="Yu J."/>
            <person name="Wang J."/>
            <person name="Lin W."/>
            <person name="Li S."/>
            <person name="Li H."/>
            <person name="Zhou J."/>
            <person name="Ni P."/>
            <person name="Dong W."/>
            <person name="Hu S."/>
            <person name="Zeng C."/>
            <person name="Zhang J."/>
            <person name="Zhang Y."/>
            <person name="Li R."/>
            <person name="Xu Z."/>
            <person name="Li S."/>
            <person name="Li X."/>
            <person name="Zheng H."/>
            <person name="Cong L."/>
            <person name="Lin L."/>
            <person name="Yin J."/>
            <person name="Geng J."/>
            <person name="Li G."/>
            <person name="Shi J."/>
            <person name="Liu J."/>
            <person name="Lv H."/>
            <person name="Li J."/>
            <person name="Wang J."/>
            <person name="Deng Y."/>
            <person name="Ran L."/>
            <person name="Shi X."/>
            <person name="Wang X."/>
            <person name="Wu Q."/>
            <person name="Li C."/>
            <person name="Ren X."/>
            <person name="Wang J."/>
            <person name="Wang X."/>
            <person name="Li D."/>
            <person name="Liu D."/>
            <person name="Zhang X."/>
            <person name="Ji Z."/>
            <person name="Zhao W."/>
            <person name="Sun Y."/>
            <person name="Zhang Z."/>
            <person name="Bao J."/>
            <person name="Han Y."/>
            <person name="Dong L."/>
            <person name="Ji J."/>
            <person name="Chen P."/>
            <person name="Wu S."/>
            <person name="Liu J."/>
            <person name="Xiao Y."/>
            <person name="Bu D."/>
            <person name="Tan J."/>
            <person name="Yang L."/>
            <person name="Ye C."/>
            <person name="Zhang J."/>
            <person name="Xu J."/>
            <person name="Zhou Y."/>
            <person name="Yu Y."/>
            <person name="Zhang B."/>
            <person name="Zhuang S."/>
            <person name="Wei H."/>
            <person name="Liu B."/>
            <person name="Lei M."/>
            <person name="Yu H."/>
            <person name="Li Y."/>
            <person name="Xu H."/>
            <person name="Wei S."/>
            <person name="He X."/>
            <person name="Fang L."/>
            <person name="Zhang Z."/>
            <person name="Zhang Y."/>
            <person name="Huang X."/>
            <person name="Su Z."/>
            <person name="Tong W."/>
            <person name="Li J."/>
            <person name="Tong Z."/>
            <person name="Li S."/>
            <person name="Ye J."/>
            <person name="Wang L."/>
            <person name="Fang L."/>
            <person name="Lei T."/>
            <person name="Chen C."/>
            <person name="Chen H."/>
            <person name="Xu Z."/>
            <person name="Li H."/>
            <person name="Huang H."/>
            <person name="Zhang F."/>
            <person name="Xu H."/>
            <person name="Li N."/>
            <person name="Zhao C."/>
            <person name="Li S."/>
            <person name="Dong L."/>
            <person name="Huang Y."/>
            <person name="Li L."/>
            <person name="Xi Y."/>
            <person name="Qi Q."/>
            <person name="Li W."/>
            <person name="Zhang B."/>
            <person name="Hu W."/>
            <person name="Zhang Y."/>
            <person name="Tian X."/>
            <person name="Jiao Y."/>
            <person name="Liang X."/>
            <person name="Jin J."/>
            <person name="Gao L."/>
            <person name="Zheng W."/>
            <person name="Hao B."/>
            <person name="Liu S."/>
            <person name="Wang W."/>
            <person name="Yuan L."/>
            <person name="Cao M."/>
            <person name="McDermott J."/>
            <person name="Samudrala R."/>
            <person name="Wang J."/>
            <person name="Wong G.K."/>
            <person name="Yang H."/>
        </authorList>
    </citation>
    <scope>NUCLEOTIDE SEQUENCE [LARGE SCALE GENOMIC DNA]</scope>
    <source>
        <strain evidence="3">cv. 93-11</strain>
    </source>
</reference>
<gene>
    <name evidence="2" type="ORF">OsI_31024</name>
</gene>
<evidence type="ECO:0000313" key="2">
    <source>
        <dbReference type="EMBL" id="EEC84426.1"/>
    </source>
</evidence>
<feature type="region of interest" description="Disordered" evidence="1">
    <location>
        <begin position="1"/>
        <end position="35"/>
    </location>
</feature>
<accession>B8BER7</accession>
<feature type="compositionally biased region" description="Low complexity" evidence="1">
    <location>
        <begin position="65"/>
        <end position="77"/>
    </location>
</feature>
<dbReference type="EMBL" id="CM000134">
    <property type="protein sequence ID" value="EEC84426.1"/>
    <property type="molecule type" value="Genomic_DNA"/>
</dbReference>
<organism evidence="2 3">
    <name type="scientific">Oryza sativa subsp. indica</name>
    <name type="common">Rice</name>
    <dbReference type="NCBI Taxonomy" id="39946"/>
    <lineage>
        <taxon>Eukaryota</taxon>
        <taxon>Viridiplantae</taxon>
        <taxon>Streptophyta</taxon>
        <taxon>Embryophyta</taxon>
        <taxon>Tracheophyta</taxon>
        <taxon>Spermatophyta</taxon>
        <taxon>Magnoliopsida</taxon>
        <taxon>Liliopsida</taxon>
        <taxon>Poales</taxon>
        <taxon>Poaceae</taxon>
        <taxon>BOP clade</taxon>
        <taxon>Oryzoideae</taxon>
        <taxon>Oryzeae</taxon>
        <taxon>Oryzinae</taxon>
        <taxon>Oryza</taxon>
        <taxon>Oryza sativa</taxon>
    </lineage>
</organism>